<dbReference type="RefSeq" id="WP_188909078.1">
    <property type="nucleotide sequence ID" value="NZ_BMIQ01000003.1"/>
</dbReference>
<evidence type="ECO:0000256" key="2">
    <source>
        <dbReference type="ARBA" id="ARBA00007317"/>
    </source>
</evidence>
<dbReference type="InterPro" id="IPR036625">
    <property type="entry name" value="E3-bd_dom_sf"/>
</dbReference>
<comment type="cofactor">
    <cofactor evidence="1">
        <name>(R)-lipoate</name>
        <dbReference type="ChEBI" id="CHEBI:83088"/>
    </cofactor>
</comment>
<dbReference type="InterPro" id="IPR004167">
    <property type="entry name" value="PSBD"/>
</dbReference>
<dbReference type="InterPro" id="IPR003016">
    <property type="entry name" value="2-oxoA_DH_lipoyl-BS"/>
</dbReference>
<dbReference type="GO" id="GO:0016746">
    <property type="term" value="F:acyltransferase activity"/>
    <property type="evidence" value="ECO:0007669"/>
    <property type="project" value="InterPro"/>
</dbReference>
<dbReference type="CDD" id="cd06849">
    <property type="entry name" value="lipoyl_domain"/>
    <property type="match status" value="1"/>
</dbReference>
<comment type="similarity">
    <text evidence="2">Belongs to the 2-oxoacid dehydrogenase family.</text>
</comment>
<dbReference type="PROSITE" id="PS00189">
    <property type="entry name" value="LIPOYL"/>
    <property type="match status" value="1"/>
</dbReference>
<dbReference type="Gene3D" id="2.40.50.100">
    <property type="match status" value="1"/>
</dbReference>
<evidence type="ECO:0000259" key="6">
    <source>
        <dbReference type="PROSITE" id="PS51826"/>
    </source>
</evidence>
<gene>
    <name evidence="7" type="ORF">GCM10011390_26130</name>
</gene>
<evidence type="ECO:0000256" key="1">
    <source>
        <dbReference type="ARBA" id="ARBA00001938"/>
    </source>
</evidence>
<dbReference type="Pfam" id="PF00364">
    <property type="entry name" value="Biotin_lipoyl"/>
    <property type="match status" value="1"/>
</dbReference>
<reference evidence="7" key="1">
    <citation type="journal article" date="2014" name="Int. J. Syst. Evol. Microbiol.">
        <title>Complete genome sequence of Corynebacterium casei LMG S-19264T (=DSM 44701T), isolated from a smear-ripened cheese.</title>
        <authorList>
            <consortium name="US DOE Joint Genome Institute (JGI-PGF)"/>
            <person name="Walter F."/>
            <person name="Albersmeier A."/>
            <person name="Kalinowski J."/>
            <person name="Ruckert C."/>
        </authorList>
    </citation>
    <scope>NUCLEOTIDE SEQUENCE</scope>
    <source>
        <strain evidence="7">CGMCC 1.15367</strain>
    </source>
</reference>
<dbReference type="PROSITE" id="PS51826">
    <property type="entry name" value="PSBD"/>
    <property type="match status" value="1"/>
</dbReference>
<accession>A0A916ZN65</accession>
<dbReference type="EMBL" id="BMIQ01000003">
    <property type="protein sequence ID" value="GGE05866.1"/>
    <property type="molecule type" value="Genomic_DNA"/>
</dbReference>
<dbReference type="PROSITE" id="PS50968">
    <property type="entry name" value="BIOTINYL_LIPOYL"/>
    <property type="match status" value="1"/>
</dbReference>
<dbReference type="SUPFAM" id="SSF53474">
    <property type="entry name" value="alpha/beta-Hydrolases"/>
    <property type="match status" value="1"/>
</dbReference>
<feature type="domain" description="Peripheral subunit-binding (PSBD)" evidence="6">
    <location>
        <begin position="120"/>
        <end position="157"/>
    </location>
</feature>
<dbReference type="Pfam" id="PF02817">
    <property type="entry name" value="E3_binding"/>
    <property type="match status" value="1"/>
</dbReference>
<evidence type="ECO:0000256" key="3">
    <source>
        <dbReference type="ARBA" id="ARBA00022823"/>
    </source>
</evidence>
<protein>
    <submittedName>
        <fullName evidence="7">Acetoin dehydrogenase dihydrolipoyllysine-residue acetyltransferase subunit</fullName>
    </submittedName>
</protein>
<dbReference type="PANTHER" id="PTHR43798">
    <property type="entry name" value="MONOACYLGLYCEROL LIPASE"/>
    <property type="match status" value="1"/>
</dbReference>
<sequence>MPIDITLTGGAGEYMESATLVEWRAKPGERVEAGALLAVVETAKAATEIEAPASGVLLGPLAEIGAEIAIGTVLGRIAAPGEAEAGAFGAEPSVPAAAAIPAATSPGAAPESAERPDRIRASPLARRLAATRGLDLAEIRGSGPGGRIKSRDLPPPAAARALAPPTVSPASTPARGGADGRPLLVCLHGFGANRLSWSGLLPRLAAAARPLALDLPGHGANGAAFCEFDAIVDALAERIEAEAAPCLHLLGHSLGAALATRLAATGRLPVASLSLLAPAGLGPEIDGAFLSGFLRARESASLRPWLARLVADPALLPAGFAEAVLRERGELGLLPHQERLAASLFPDGTQGFDIRADLARLAMPVKVIVGLADAIIPPDGALRLSGAVALHRLGGTGHMPQLEAPDLVARLVMENMRAGAFTL</sequence>
<dbReference type="SUPFAM" id="SSF47005">
    <property type="entry name" value="Peripheral subunit-binding domain of 2-oxo acid dehydrogenase complex"/>
    <property type="match status" value="1"/>
</dbReference>
<dbReference type="Pfam" id="PF12697">
    <property type="entry name" value="Abhydrolase_6"/>
    <property type="match status" value="1"/>
</dbReference>
<dbReference type="InterPro" id="IPR050266">
    <property type="entry name" value="AB_hydrolase_sf"/>
</dbReference>
<dbReference type="InterPro" id="IPR011053">
    <property type="entry name" value="Single_hybrid_motif"/>
</dbReference>
<feature type="region of interest" description="Disordered" evidence="4">
    <location>
        <begin position="140"/>
        <end position="175"/>
    </location>
</feature>
<dbReference type="Gene3D" id="4.10.320.10">
    <property type="entry name" value="E3-binding domain"/>
    <property type="match status" value="1"/>
</dbReference>
<name>A0A916ZN65_9HYPH</name>
<evidence type="ECO:0000256" key="4">
    <source>
        <dbReference type="SAM" id="MobiDB-lite"/>
    </source>
</evidence>
<dbReference type="InterPro" id="IPR029058">
    <property type="entry name" value="AB_hydrolase_fold"/>
</dbReference>
<dbReference type="Proteomes" id="UP000644699">
    <property type="component" value="Unassembled WGS sequence"/>
</dbReference>
<keyword evidence="3" id="KW-0450">Lipoyl</keyword>
<evidence type="ECO:0000313" key="7">
    <source>
        <dbReference type="EMBL" id="GGE05866.1"/>
    </source>
</evidence>
<evidence type="ECO:0000259" key="5">
    <source>
        <dbReference type="PROSITE" id="PS50968"/>
    </source>
</evidence>
<dbReference type="InterPro" id="IPR000073">
    <property type="entry name" value="AB_hydrolase_1"/>
</dbReference>
<feature type="compositionally biased region" description="Low complexity" evidence="4">
    <location>
        <begin position="158"/>
        <end position="174"/>
    </location>
</feature>
<keyword evidence="8" id="KW-1185">Reference proteome</keyword>
<comment type="caution">
    <text evidence="7">The sequence shown here is derived from an EMBL/GenBank/DDBJ whole genome shotgun (WGS) entry which is preliminary data.</text>
</comment>
<dbReference type="AlphaFoldDB" id="A0A916ZN65"/>
<feature type="domain" description="Lipoyl-binding" evidence="5">
    <location>
        <begin position="2"/>
        <end position="78"/>
    </location>
</feature>
<dbReference type="InterPro" id="IPR000089">
    <property type="entry name" value="Biotin_lipoyl"/>
</dbReference>
<reference evidence="7" key="2">
    <citation type="submission" date="2020-09" db="EMBL/GenBank/DDBJ databases">
        <authorList>
            <person name="Sun Q."/>
            <person name="Zhou Y."/>
        </authorList>
    </citation>
    <scope>NUCLEOTIDE SEQUENCE</scope>
    <source>
        <strain evidence="7">CGMCC 1.15367</strain>
    </source>
</reference>
<dbReference type="SUPFAM" id="SSF51230">
    <property type="entry name" value="Single hybrid motif"/>
    <property type="match status" value="1"/>
</dbReference>
<proteinExistence type="inferred from homology"/>
<dbReference type="Gene3D" id="3.40.50.1820">
    <property type="entry name" value="alpha/beta hydrolase"/>
    <property type="match status" value="1"/>
</dbReference>
<evidence type="ECO:0000313" key="8">
    <source>
        <dbReference type="Proteomes" id="UP000644699"/>
    </source>
</evidence>
<organism evidence="7 8">
    <name type="scientific">Aureimonas endophytica</name>
    <dbReference type="NCBI Taxonomy" id="2027858"/>
    <lineage>
        <taxon>Bacteria</taxon>
        <taxon>Pseudomonadati</taxon>
        <taxon>Pseudomonadota</taxon>
        <taxon>Alphaproteobacteria</taxon>
        <taxon>Hyphomicrobiales</taxon>
        <taxon>Aurantimonadaceae</taxon>
        <taxon>Aureimonas</taxon>
    </lineage>
</organism>